<dbReference type="Proteomes" id="UP000037175">
    <property type="component" value="Unassembled WGS sequence"/>
</dbReference>
<keyword evidence="3" id="KW-1185">Reference proteome</keyword>
<dbReference type="InterPro" id="IPR036779">
    <property type="entry name" value="LysM_dom_sf"/>
</dbReference>
<dbReference type="SMART" id="SM00257">
    <property type="entry name" value="LysM"/>
    <property type="match status" value="1"/>
</dbReference>
<reference evidence="3" key="1">
    <citation type="submission" date="2015-07" db="EMBL/GenBank/DDBJ databases">
        <title>Complete Genome of Thermincola ferriacetica strain Z-0001T.</title>
        <authorList>
            <person name="Lusk B."/>
            <person name="Badalamenti J.P."/>
            <person name="Parameswaran P."/>
            <person name="Bond D.R."/>
            <person name="Torres C.I."/>
        </authorList>
    </citation>
    <scope>NUCLEOTIDE SEQUENCE [LARGE SCALE GENOMIC DNA]</scope>
    <source>
        <strain evidence="3">Z-0001</strain>
    </source>
</reference>
<dbReference type="AlphaFoldDB" id="A0A0L6W631"/>
<dbReference type="CDD" id="cd00118">
    <property type="entry name" value="LysM"/>
    <property type="match status" value="1"/>
</dbReference>
<dbReference type="RefSeq" id="WP_083436731.1">
    <property type="nucleotide sequence ID" value="NZ_LGTE01000002.1"/>
</dbReference>
<dbReference type="Pfam" id="PF01476">
    <property type="entry name" value="LysM"/>
    <property type="match status" value="1"/>
</dbReference>
<evidence type="ECO:0000313" key="3">
    <source>
        <dbReference type="Proteomes" id="UP000037175"/>
    </source>
</evidence>
<comment type="caution">
    <text evidence="2">The sequence shown here is derived from an EMBL/GenBank/DDBJ whole genome shotgun (WGS) entry which is preliminary data.</text>
</comment>
<dbReference type="InterPro" id="IPR018392">
    <property type="entry name" value="LysM"/>
</dbReference>
<feature type="domain" description="LysM" evidence="1">
    <location>
        <begin position="47"/>
        <end position="97"/>
    </location>
</feature>
<accession>A0A0L6W631</accession>
<evidence type="ECO:0000313" key="2">
    <source>
        <dbReference type="EMBL" id="KNZ70848.1"/>
    </source>
</evidence>
<dbReference type="PROSITE" id="PS51782">
    <property type="entry name" value="LYSM"/>
    <property type="match status" value="1"/>
</dbReference>
<organism evidence="2 3">
    <name type="scientific">Thermincola ferriacetica</name>
    <dbReference type="NCBI Taxonomy" id="281456"/>
    <lineage>
        <taxon>Bacteria</taxon>
        <taxon>Bacillati</taxon>
        <taxon>Bacillota</taxon>
        <taxon>Clostridia</taxon>
        <taxon>Eubacteriales</taxon>
        <taxon>Thermincolaceae</taxon>
        <taxon>Thermincola</taxon>
    </lineage>
</organism>
<proteinExistence type="predicted"/>
<gene>
    <name evidence="2" type="ORF">Tfer_0528</name>
</gene>
<sequence length="101" mass="11663">MMVKKVKRWKINKKVFLHRILTLILSVLMVLIITNTVIAANLLPEYKEVTIKSGDTLWDLVKSAYGSNVNIEKVIYEIRKLNHKTTSDIYPGEKLKIPLNL</sequence>
<dbReference type="Gene3D" id="3.10.350.10">
    <property type="entry name" value="LysM domain"/>
    <property type="match status" value="1"/>
</dbReference>
<evidence type="ECO:0000259" key="1">
    <source>
        <dbReference type="PROSITE" id="PS51782"/>
    </source>
</evidence>
<dbReference type="EMBL" id="LGTE01000002">
    <property type="protein sequence ID" value="KNZ70848.1"/>
    <property type="molecule type" value="Genomic_DNA"/>
</dbReference>
<name>A0A0L6W631_9FIRM</name>
<protein>
    <submittedName>
        <fullName evidence="2">Peptidoglycan-binding lysin domain-containing protein</fullName>
    </submittedName>
</protein>